<protein>
    <submittedName>
        <fullName evidence="2">Uncharacterized protein</fullName>
    </submittedName>
</protein>
<dbReference type="Pfam" id="PF19150">
    <property type="entry name" value="DUF5832"/>
    <property type="match status" value="1"/>
</dbReference>
<dbReference type="EMBL" id="MN739993">
    <property type="protein sequence ID" value="QHT81990.1"/>
    <property type="molecule type" value="Genomic_DNA"/>
</dbReference>
<sequence length="287" mass="33479">MSKKQLIDLLDEDKPIAEQKFACMSFISPEHEIKKRELFFFENYLKHYDFLKSMEKFSQFIHFISYKYNLNVEELTAEFASFLDSEKQTLAVDLNSDYKGFVDKNERELEEAYHKENSFQTSVRGLKIRGVFPTQQEAELRCRMIREADPHHDVYVGPVGLWIPFHPDAYKTGNVQYLEKELNELMHEKKKNEDTAKSEFDKRVKQSKINAIQANIEKAKETNNRLTQTINEKGDLVSIQNMNTQEKNLGVNATLEDIQKELFEGEDILLEKKPGVETMGIIPNPEA</sequence>
<keyword evidence="1" id="KW-0175">Coiled coil</keyword>
<organism evidence="2">
    <name type="scientific">viral metagenome</name>
    <dbReference type="NCBI Taxonomy" id="1070528"/>
    <lineage>
        <taxon>unclassified sequences</taxon>
        <taxon>metagenomes</taxon>
        <taxon>organismal metagenomes</taxon>
    </lineage>
</organism>
<reference evidence="2" key="1">
    <citation type="journal article" date="2020" name="Nature">
        <title>Giant virus diversity and host interactions through global metagenomics.</title>
        <authorList>
            <person name="Schulz F."/>
            <person name="Roux S."/>
            <person name="Paez-Espino D."/>
            <person name="Jungbluth S."/>
            <person name="Walsh D.A."/>
            <person name="Denef V.J."/>
            <person name="McMahon K.D."/>
            <person name="Konstantinidis K.T."/>
            <person name="Eloe-Fadrosh E.A."/>
            <person name="Kyrpides N.C."/>
            <person name="Woyke T."/>
        </authorList>
    </citation>
    <scope>NUCLEOTIDE SEQUENCE</scope>
    <source>
        <strain evidence="2">GVMAG-M-3300023184-160</strain>
    </source>
</reference>
<accession>A0A6C0HNR5</accession>
<dbReference type="InterPro" id="IPR043872">
    <property type="entry name" value="DUF5832"/>
</dbReference>
<dbReference type="AlphaFoldDB" id="A0A6C0HNR5"/>
<name>A0A6C0HNR5_9ZZZZ</name>
<proteinExistence type="predicted"/>
<feature type="coiled-coil region" evidence="1">
    <location>
        <begin position="175"/>
        <end position="236"/>
    </location>
</feature>
<evidence type="ECO:0000256" key="1">
    <source>
        <dbReference type="SAM" id="Coils"/>
    </source>
</evidence>
<evidence type="ECO:0000313" key="2">
    <source>
        <dbReference type="EMBL" id="QHT81990.1"/>
    </source>
</evidence>